<dbReference type="Pfam" id="PF08352">
    <property type="entry name" value="oligo_HPY"/>
    <property type="match status" value="1"/>
</dbReference>
<comment type="similarity">
    <text evidence="2">Belongs to the ABC transporter superfamily.</text>
</comment>
<evidence type="ECO:0000256" key="2">
    <source>
        <dbReference type="ARBA" id="ARBA00005417"/>
    </source>
</evidence>
<dbReference type="InterPro" id="IPR050319">
    <property type="entry name" value="ABC_transp_ATP-bind"/>
</dbReference>
<dbReference type="PANTHER" id="PTHR43776:SF7">
    <property type="entry name" value="D,D-DIPEPTIDE TRANSPORT ATP-BINDING PROTEIN DDPF-RELATED"/>
    <property type="match status" value="1"/>
</dbReference>
<dbReference type="SMART" id="SM00382">
    <property type="entry name" value="AAA"/>
    <property type="match status" value="1"/>
</dbReference>
<name>A0ABT1L7V5_9HYPH</name>
<evidence type="ECO:0000259" key="6">
    <source>
        <dbReference type="PROSITE" id="PS50893"/>
    </source>
</evidence>
<proteinExistence type="inferred from homology"/>
<dbReference type="InterPro" id="IPR003439">
    <property type="entry name" value="ABC_transporter-like_ATP-bd"/>
</dbReference>
<dbReference type="InterPro" id="IPR003593">
    <property type="entry name" value="AAA+_ATPase"/>
</dbReference>
<sequence length="323" mass="34610">MSAATPLLELDRLGKRFPVRRGPWAADGVVHAVRDVSLSLAPGETLGVVGESGCGKSTLARMAVRLIEPSEGAIKLAGRDITALPQSELIPLRRTMQMVFQDPYSSLNPRMRAGDIVGEPLLVHGVASGRELDERVRALFAQVGLRDDQTRNFPSQFSGGQRQRLAIARALALDPALIVADEPVSALDVSIQAQVVNLLVDLQARRGLSYLFIAHDLGIVRHVSDRVAVMYLGAVVETGPARALFAAPAHPYTRLLLEAIPRPVPRRTAGPRARAAGEIPSPLDPPPGCAFHPRCPLATAICREERPALRPLGSGVEAACHHA</sequence>
<keyword evidence="8" id="KW-1185">Reference proteome</keyword>
<comment type="caution">
    <text evidence="7">The sequence shown here is derived from an EMBL/GenBank/DDBJ whole genome shotgun (WGS) entry which is preliminary data.</text>
</comment>
<evidence type="ECO:0000256" key="4">
    <source>
        <dbReference type="ARBA" id="ARBA00022741"/>
    </source>
</evidence>
<dbReference type="GO" id="GO:0005524">
    <property type="term" value="F:ATP binding"/>
    <property type="evidence" value="ECO:0007669"/>
    <property type="project" value="UniProtKB-KW"/>
</dbReference>
<dbReference type="Gene3D" id="3.40.50.300">
    <property type="entry name" value="P-loop containing nucleotide triphosphate hydrolases"/>
    <property type="match status" value="1"/>
</dbReference>
<dbReference type="InterPro" id="IPR013563">
    <property type="entry name" value="Oligopep_ABC_C"/>
</dbReference>
<reference evidence="7 8" key="1">
    <citation type="submission" date="2022-07" db="EMBL/GenBank/DDBJ databases">
        <authorList>
            <person name="Li W.-J."/>
            <person name="Deng Q.-Q."/>
        </authorList>
    </citation>
    <scope>NUCLEOTIDE SEQUENCE [LARGE SCALE GENOMIC DNA]</scope>
    <source>
        <strain evidence="7 8">SYSU M60028</strain>
    </source>
</reference>
<dbReference type="Pfam" id="PF00005">
    <property type="entry name" value="ABC_tran"/>
    <property type="match status" value="1"/>
</dbReference>
<dbReference type="RefSeq" id="WP_254738698.1">
    <property type="nucleotide sequence ID" value="NZ_JANCLU010000002.1"/>
</dbReference>
<keyword evidence="3" id="KW-0813">Transport</keyword>
<dbReference type="Proteomes" id="UP001205890">
    <property type="component" value="Unassembled WGS sequence"/>
</dbReference>
<protein>
    <submittedName>
        <fullName evidence="7">ATP-binding cassette domain-containing protein</fullName>
    </submittedName>
</protein>
<comment type="subcellular location">
    <subcellularLocation>
        <location evidence="1">Cell inner membrane</location>
        <topology evidence="1">Peripheral membrane protein</topology>
    </subcellularLocation>
</comment>
<dbReference type="PROSITE" id="PS50893">
    <property type="entry name" value="ABC_TRANSPORTER_2"/>
    <property type="match status" value="1"/>
</dbReference>
<evidence type="ECO:0000256" key="3">
    <source>
        <dbReference type="ARBA" id="ARBA00022448"/>
    </source>
</evidence>
<evidence type="ECO:0000256" key="5">
    <source>
        <dbReference type="ARBA" id="ARBA00022840"/>
    </source>
</evidence>
<dbReference type="InterPro" id="IPR017871">
    <property type="entry name" value="ABC_transporter-like_CS"/>
</dbReference>
<organism evidence="7 8">
    <name type="scientific">Alsobacter ponti</name>
    <dbReference type="NCBI Taxonomy" id="2962936"/>
    <lineage>
        <taxon>Bacteria</taxon>
        <taxon>Pseudomonadati</taxon>
        <taxon>Pseudomonadota</taxon>
        <taxon>Alphaproteobacteria</taxon>
        <taxon>Hyphomicrobiales</taxon>
        <taxon>Alsobacteraceae</taxon>
        <taxon>Alsobacter</taxon>
    </lineage>
</organism>
<accession>A0ABT1L7V5</accession>
<dbReference type="PROSITE" id="PS00211">
    <property type="entry name" value="ABC_TRANSPORTER_1"/>
    <property type="match status" value="1"/>
</dbReference>
<keyword evidence="4" id="KW-0547">Nucleotide-binding</keyword>
<evidence type="ECO:0000256" key="1">
    <source>
        <dbReference type="ARBA" id="ARBA00004417"/>
    </source>
</evidence>
<dbReference type="PANTHER" id="PTHR43776">
    <property type="entry name" value="TRANSPORT ATP-BINDING PROTEIN"/>
    <property type="match status" value="1"/>
</dbReference>
<dbReference type="NCBIfam" id="TIGR01727">
    <property type="entry name" value="oligo_HPY"/>
    <property type="match status" value="1"/>
</dbReference>
<dbReference type="SUPFAM" id="SSF52540">
    <property type="entry name" value="P-loop containing nucleoside triphosphate hydrolases"/>
    <property type="match status" value="1"/>
</dbReference>
<feature type="domain" description="ABC transporter" evidence="6">
    <location>
        <begin position="8"/>
        <end position="257"/>
    </location>
</feature>
<dbReference type="EMBL" id="JANCLU010000002">
    <property type="protein sequence ID" value="MCP8937576.1"/>
    <property type="molecule type" value="Genomic_DNA"/>
</dbReference>
<dbReference type="CDD" id="cd03257">
    <property type="entry name" value="ABC_NikE_OppD_transporters"/>
    <property type="match status" value="1"/>
</dbReference>
<gene>
    <name evidence="7" type="ORF">NK718_03540</name>
</gene>
<dbReference type="InterPro" id="IPR027417">
    <property type="entry name" value="P-loop_NTPase"/>
</dbReference>
<keyword evidence="5 7" id="KW-0067">ATP-binding</keyword>
<evidence type="ECO:0000313" key="8">
    <source>
        <dbReference type="Proteomes" id="UP001205890"/>
    </source>
</evidence>
<evidence type="ECO:0000313" key="7">
    <source>
        <dbReference type="EMBL" id="MCP8937576.1"/>
    </source>
</evidence>